<protein>
    <recommendedName>
        <fullName evidence="1">Cytidyltransferase-like domain-containing protein</fullName>
    </recommendedName>
</protein>
<accession>A0A084QPH3</accession>
<feature type="domain" description="Cytidyltransferase-like" evidence="1">
    <location>
        <begin position="229"/>
        <end position="412"/>
    </location>
</feature>
<dbReference type="Gene3D" id="3.40.50.620">
    <property type="entry name" value="HUPs"/>
    <property type="match status" value="1"/>
</dbReference>
<gene>
    <name evidence="2" type="ORF">S40285_04667</name>
</gene>
<sequence length="421" mass="45104">MPPTLNDSPHLLLLPAPPRPATRPTLNAAYRTPITSVLTKLGFISSSASVKPAPISDTPTRLVVALTAPVLSAGYAPRVHWKYAQSLLAGLYSILAAICAEHSIDADMGDGSASLDATVILVDHVPGKTYRPGFDGGYTDANGTTIRNLPAFASLVHPWATVFHASSEPGYQLLSAYLSFAEGHQSFLQNQLVAVDSGLSLSTEQAQSAATGVGQDDVDLISVYKSVCFGGTFDHLHPGHKLLIQATALLVGVPKSDKQSELIIGISADELLKNKKFSEELQSWEQRARNVLAILSATIEQSTHPSQLSSSISAPKTDELHATFRSGALLVRCVAIRDPFGPPIHEQDIFAIVLSGETRSGGQAINDKRHEKGWPPLEVFEIDVLDASGVEHEHKSTEDFSTKISSTAIRRRKAAKRTGTI</sequence>
<dbReference type="AlphaFoldDB" id="A0A084QPH3"/>
<dbReference type="PANTHER" id="PTHR10695">
    <property type="entry name" value="DEPHOSPHO-COA KINASE-RELATED"/>
    <property type="match status" value="1"/>
</dbReference>
<dbReference type="InParanoid" id="A0A084QPH3"/>
<evidence type="ECO:0000313" key="3">
    <source>
        <dbReference type="Proteomes" id="UP000028524"/>
    </source>
</evidence>
<dbReference type="InterPro" id="IPR004821">
    <property type="entry name" value="Cyt_trans-like"/>
</dbReference>
<evidence type="ECO:0000259" key="1">
    <source>
        <dbReference type="Pfam" id="PF01467"/>
    </source>
</evidence>
<dbReference type="EMBL" id="KL660549">
    <property type="protein sequence ID" value="KFA65858.1"/>
    <property type="molecule type" value="Genomic_DNA"/>
</dbReference>
<dbReference type="HOGENOM" id="CLU_035272_3_1_1"/>
<dbReference type="SUPFAM" id="SSF52374">
    <property type="entry name" value="Nucleotidylyl transferase"/>
    <property type="match status" value="1"/>
</dbReference>
<dbReference type="Pfam" id="PF01467">
    <property type="entry name" value="CTP_transf_like"/>
    <property type="match status" value="1"/>
</dbReference>
<dbReference type="PANTHER" id="PTHR10695:SF46">
    <property type="entry name" value="BIFUNCTIONAL COENZYME A SYNTHASE-RELATED"/>
    <property type="match status" value="1"/>
</dbReference>
<dbReference type="STRING" id="1283841.A0A084QPH3"/>
<dbReference type="InterPro" id="IPR014729">
    <property type="entry name" value="Rossmann-like_a/b/a_fold"/>
</dbReference>
<name>A0A084QPH3_STAC4</name>
<dbReference type="Proteomes" id="UP000028524">
    <property type="component" value="Unassembled WGS sequence"/>
</dbReference>
<evidence type="ECO:0000313" key="2">
    <source>
        <dbReference type="EMBL" id="KFA65858.1"/>
    </source>
</evidence>
<keyword evidence="3" id="KW-1185">Reference proteome</keyword>
<proteinExistence type="predicted"/>
<dbReference type="GO" id="GO:0015937">
    <property type="term" value="P:coenzyme A biosynthetic process"/>
    <property type="evidence" value="ECO:0007669"/>
    <property type="project" value="TreeGrafter"/>
</dbReference>
<dbReference type="GO" id="GO:0004140">
    <property type="term" value="F:dephospho-CoA kinase activity"/>
    <property type="evidence" value="ECO:0007669"/>
    <property type="project" value="TreeGrafter"/>
</dbReference>
<organism evidence="2 3">
    <name type="scientific">Stachybotrys chlorohalonatus (strain IBT 40285)</name>
    <dbReference type="NCBI Taxonomy" id="1283841"/>
    <lineage>
        <taxon>Eukaryota</taxon>
        <taxon>Fungi</taxon>
        <taxon>Dikarya</taxon>
        <taxon>Ascomycota</taxon>
        <taxon>Pezizomycotina</taxon>
        <taxon>Sordariomycetes</taxon>
        <taxon>Hypocreomycetidae</taxon>
        <taxon>Hypocreales</taxon>
        <taxon>Stachybotryaceae</taxon>
        <taxon>Stachybotrys</taxon>
    </lineage>
</organism>
<dbReference type="OrthoDB" id="330671at2759"/>
<reference evidence="2 3" key="1">
    <citation type="journal article" date="2014" name="BMC Genomics">
        <title>Comparative genome sequencing reveals chemotype-specific gene clusters in the toxigenic black mold Stachybotrys.</title>
        <authorList>
            <person name="Semeiks J."/>
            <person name="Borek D."/>
            <person name="Otwinowski Z."/>
            <person name="Grishin N.V."/>
        </authorList>
    </citation>
    <scope>NUCLEOTIDE SEQUENCE [LARGE SCALE GENOMIC DNA]</scope>
    <source>
        <strain evidence="2 3">IBT 40285</strain>
    </source>
</reference>
<dbReference type="OMA" id="YRTTIEC"/>